<protein>
    <submittedName>
        <fullName evidence="2">Transposase</fullName>
    </submittedName>
</protein>
<keyword evidence="1" id="KW-1185">Reference proteome</keyword>
<dbReference type="AlphaFoldDB" id="A0A1I7ZTR7"/>
<dbReference type="Proteomes" id="UP000095287">
    <property type="component" value="Unplaced"/>
</dbReference>
<name>A0A1I7ZTR7_9BILA</name>
<evidence type="ECO:0000313" key="2">
    <source>
        <dbReference type="WBParaSite" id="L893_g29751.t1"/>
    </source>
</evidence>
<sequence length="82" mass="9534">MLFEEKLTHRDLIRMGFREITPMTVTKWIRKIAGMISGRSALSASFSRKYEHKKGTEELVLWLETEASHERVCLRGVSPNEL</sequence>
<evidence type="ECO:0000313" key="1">
    <source>
        <dbReference type="Proteomes" id="UP000095287"/>
    </source>
</evidence>
<dbReference type="WBParaSite" id="L893_g29751.t1">
    <property type="protein sequence ID" value="L893_g29751.t1"/>
    <property type="gene ID" value="L893_g29751"/>
</dbReference>
<accession>A0A1I7ZTR7</accession>
<organism evidence="1 2">
    <name type="scientific">Steinernema glaseri</name>
    <dbReference type="NCBI Taxonomy" id="37863"/>
    <lineage>
        <taxon>Eukaryota</taxon>
        <taxon>Metazoa</taxon>
        <taxon>Ecdysozoa</taxon>
        <taxon>Nematoda</taxon>
        <taxon>Chromadorea</taxon>
        <taxon>Rhabditida</taxon>
        <taxon>Tylenchina</taxon>
        <taxon>Panagrolaimomorpha</taxon>
        <taxon>Strongyloidoidea</taxon>
        <taxon>Steinernematidae</taxon>
        <taxon>Steinernema</taxon>
    </lineage>
</organism>
<proteinExistence type="predicted"/>
<reference evidence="2" key="1">
    <citation type="submission" date="2016-11" db="UniProtKB">
        <authorList>
            <consortium name="WormBaseParasite"/>
        </authorList>
    </citation>
    <scope>IDENTIFICATION</scope>
</reference>